<dbReference type="AlphaFoldDB" id="A0A318XL01"/>
<proteinExistence type="inferred from homology"/>
<evidence type="ECO:0000313" key="3">
    <source>
        <dbReference type="Proteomes" id="UP000248132"/>
    </source>
</evidence>
<dbReference type="InterPro" id="IPR011060">
    <property type="entry name" value="RibuloseP-bd_barrel"/>
</dbReference>
<dbReference type="PANTHER" id="PTHR21381:SF3">
    <property type="entry name" value="SGC REGION PROTEIN SGCQ-RELATED"/>
    <property type="match status" value="1"/>
</dbReference>
<organism evidence="2 3">
    <name type="scientific">Ruminiclostridium sufflavum DSM 19573</name>
    <dbReference type="NCBI Taxonomy" id="1121337"/>
    <lineage>
        <taxon>Bacteria</taxon>
        <taxon>Bacillati</taxon>
        <taxon>Bacillota</taxon>
        <taxon>Clostridia</taxon>
        <taxon>Eubacteriales</taxon>
        <taxon>Oscillospiraceae</taxon>
        <taxon>Ruminiclostridium</taxon>
    </lineage>
</organism>
<comment type="caution">
    <text evidence="2">The sequence shown here is derived from an EMBL/GenBank/DDBJ whole genome shotgun (WGS) entry which is preliminary data.</text>
</comment>
<dbReference type="PANTHER" id="PTHR21381">
    <property type="entry name" value="ZGC:162297"/>
    <property type="match status" value="1"/>
</dbReference>
<protein>
    <recommendedName>
        <fullName evidence="4">BtpA family membrane complex biogenesis protein</fullName>
    </recommendedName>
</protein>
<dbReference type="PIRSF" id="PIRSF005956">
    <property type="entry name" value="BtpA"/>
    <property type="match status" value="1"/>
</dbReference>
<evidence type="ECO:0000313" key="2">
    <source>
        <dbReference type="EMBL" id="PYG87924.1"/>
    </source>
</evidence>
<sequence length="269" mass="29854">MKEIFKPDCHVLSMIQPNPLPGSYRHATETIDEIVCCALKETEMVNENGFDGIILQNMNDMPIKQQSSPEAIAYMTRIGYEIKKEFPDIIIGILMNWDGVAGLSVADAIGADFVRVEHLFTGASVTSAGILQAQCVEIARLRKAIRTSVPVYADVYEVHGIPLGRKPVEDAAWECIHEAFADGLFVSGKTPRESIDMIAQIRKRLPDTPVLLGGGATGDNIFELLKYYDGVSVATWIKNGDMKNPVDSKRAKMFMSEARKAKEFKRNMK</sequence>
<gene>
    <name evidence="2" type="ORF">LY28_01634</name>
</gene>
<dbReference type="EMBL" id="QKMR01000008">
    <property type="protein sequence ID" value="PYG87924.1"/>
    <property type="molecule type" value="Genomic_DNA"/>
</dbReference>
<keyword evidence="3" id="KW-1185">Reference proteome</keyword>
<dbReference type="Pfam" id="PF03437">
    <property type="entry name" value="BtpA"/>
    <property type="match status" value="1"/>
</dbReference>
<dbReference type="NCBIfam" id="TIGR00259">
    <property type="entry name" value="thylakoid_BtpA"/>
    <property type="match status" value="1"/>
</dbReference>
<dbReference type="Proteomes" id="UP000248132">
    <property type="component" value="Unassembled WGS sequence"/>
</dbReference>
<dbReference type="InterPro" id="IPR005137">
    <property type="entry name" value="BtpA"/>
</dbReference>
<evidence type="ECO:0000256" key="1">
    <source>
        <dbReference type="ARBA" id="ARBA00006007"/>
    </source>
</evidence>
<comment type="similarity">
    <text evidence="1">Belongs to the BtpA family.</text>
</comment>
<evidence type="ECO:0008006" key="4">
    <source>
        <dbReference type="Google" id="ProtNLM"/>
    </source>
</evidence>
<accession>A0A318XL01</accession>
<dbReference type="SUPFAM" id="SSF51366">
    <property type="entry name" value="Ribulose-phoshate binding barrel"/>
    <property type="match status" value="1"/>
</dbReference>
<name>A0A318XL01_9FIRM</name>
<dbReference type="RefSeq" id="WP_110461677.1">
    <property type="nucleotide sequence ID" value="NZ_QKMR01000008.1"/>
</dbReference>
<reference evidence="2 3" key="1">
    <citation type="submission" date="2018-06" db="EMBL/GenBank/DDBJ databases">
        <title>Genomic Encyclopedia of Type Strains, Phase I: the one thousand microbial genomes (KMG-I) project.</title>
        <authorList>
            <person name="Kyrpides N."/>
        </authorList>
    </citation>
    <scope>NUCLEOTIDE SEQUENCE [LARGE SCALE GENOMIC DNA]</scope>
    <source>
        <strain evidence="2 3">DSM 19573</strain>
    </source>
</reference>
<dbReference type="OrthoDB" id="9791357at2"/>